<evidence type="ECO:0000313" key="8">
    <source>
        <dbReference type="Proteomes" id="UP000228906"/>
    </source>
</evidence>
<sequence>MVIKTGFTLIELLVVITIIGILASIVLVQFPGAVGRAKDSRVISAFSQMRTQASVVASINDQSYLKVKCVIAVVGGKRVCSDCDESIKVLCQDIEDNTKTDLNILVNTDNSGYCAVAQLDGSTKYFCVDGGMASGLRAKEYDVLPATCQATPDCRAANTCRCE</sequence>
<evidence type="ECO:0000256" key="1">
    <source>
        <dbReference type="ARBA" id="ARBA00004167"/>
    </source>
</evidence>
<evidence type="ECO:0000256" key="5">
    <source>
        <dbReference type="ARBA" id="ARBA00023136"/>
    </source>
</evidence>
<dbReference type="Pfam" id="PF07963">
    <property type="entry name" value="N_methyl"/>
    <property type="match status" value="1"/>
</dbReference>
<evidence type="ECO:0000256" key="2">
    <source>
        <dbReference type="ARBA" id="ARBA00022481"/>
    </source>
</evidence>
<dbReference type="GO" id="GO:0016020">
    <property type="term" value="C:membrane"/>
    <property type="evidence" value="ECO:0007669"/>
    <property type="project" value="UniProtKB-SubCell"/>
</dbReference>
<dbReference type="Gene3D" id="3.30.700.10">
    <property type="entry name" value="Glycoprotein, Type 4 Pilin"/>
    <property type="match status" value="1"/>
</dbReference>
<reference evidence="8" key="1">
    <citation type="submission" date="2017-09" db="EMBL/GenBank/DDBJ databases">
        <title>Depth-based differentiation of microbial function through sediment-hosted aquifers and enrichment of novel symbionts in the deep terrestrial subsurface.</title>
        <authorList>
            <person name="Probst A.J."/>
            <person name="Ladd B."/>
            <person name="Jarett J.K."/>
            <person name="Geller-Mcgrath D.E."/>
            <person name="Sieber C.M.K."/>
            <person name="Emerson J.B."/>
            <person name="Anantharaman K."/>
            <person name="Thomas B.C."/>
            <person name="Malmstrom R."/>
            <person name="Stieglmeier M."/>
            <person name="Klingl A."/>
            <person name="Woyke T."/>
            <person name="Ryan C.M."/>
            <person name="Banfield J.F."/>
        </authorList>
    </citation>
    <scope>NUCLEOTIDE SEQUENCE [LARGE SCALE GENOMIC DNA]</scope>
</reference>
<evidence type="ECO:0000256" key="4">
    <source>
        <dbReference type="ARBA" id="ARBA00022989"/>
    </source>
</evidence>
<protein>
    <submittedName>
        <fullName evidence="7">Uncharacterized protein</fullName>
    </submittedName>
</protein>
<dbReference type="GO" id="GO:0015627">
    <property type="term" value="C:type II protein secretion system complex"/>
    <property type="evidence" value="ECO:0007669"/>
    <property type="project" value="InterPro"/>
</dbReference>
<dbReference type="Proteomes" id="UP000228906">
    <property type="component" value="Unassembled WGS sequence"/>
</dbReference>
<dbReference type="InterPro" id="IPR012902">
    <property type="entry name" value="N_methyl_site"/>
</dbReference>
<dbReference type="PROSITE" id="PS00409">
    <property type="entry name" value="PROKAR_NTER_METHYL"/>
    <property type="match status" value="1"/>
</dbReference>
<dbReference type="AlphaFoldDB" id="A0A2H0UZ00"/>
<comment type="subcellular location">
    <subcellularLocation>
        <location evidence="1">Membrane</location>
        <topology evidence="1">Single-pass membrane protein</topology>
    </subcellularLocation>
</comment>
<dbReference type="InterPro" id="IPR045584">
    <property type="entry name" value="Pilin-like"/>
</dbReference>
<keyword evidence="2" id="KW-0488">Methylation</keyword>
<keyword evidence="3 6" id="KW-0812">Transmembrane</keyword>
<dbReference type="NCBIfam" id="TIGR02532">
    <property type="entry name" value="IV_pilin_GFxxxE"/>
    <property type="match status" value="1"/>
</dbReference>
<evidence type="ECO:0000256" key="3">
    <source>
        <dbReference type="ARBA" id="ARBA00022692"/>
    </source>
</evidence>
<evidence type="ECO:0000313" key="7">
    <source>
        <dbReference type="EMBL" id="PIR91429.1"/>
    </source>
</evidence>
<gene>
    <name evidence="7" type="ORF">COU03_02180</name>
</gene>
<comment type="caution">
    <text evidence="7">The sequence shown here is derived from an EMBL/GenBank/DDBJ whole genome shotgun (WGS) entry which is preliminary data.</text>
</comment>
<keyword evidence="4 6" id="KW-1133">Transmembrane helix</keyword>
<dbReference type="GO" id="GO:0015628">
    <property type="term" value="P:protein secretion by the type II secretion system"/>
    <property type="evidence" value="ECO:0007669"/>
    <property type="project" value="InterPro"/>
</dbReference>
<proteinExistence type="predicted"/>
<dbReference type="InterPro" id="IPR002416">
    <property type="entry name" value="T2SS_protein-GspH"/>
</dbReference>
<accession>A0A2H0UZ00</accession>
<name>A0A2H0UZ00_9BACT</name>
<dbReference type="EMBL" id="PFAV01000035">
    <property type="protein sequence ID" value="PIR91429.1"/>
    <property type="molecule type" value="Genomic_DNA"/>
</dbReference>
<dbReference type="PRINTS" id="PR00885">
    <property type="entry name" value="BCTERIALGSPH"/>
</dbReference>
<dbReference type="SUPFAM" id="SSF54523">
    <property type="entry name" value="Pili subunits"/>
    <property type="match status" value="1"/>
</dbReference>
<keyword evidence="5 6" id="KW-0472">Membrane</keyword>
<feature type="transmembrane region" description="Helical" evidence="6">
    <location>
        <begin position="6"/>
        <end position="28"/>
    </location>
</feature>
<evidence type="ECO:0000256" key="6">
    <source>
        <dbReference type="SAM" id="Phobius"/>
    </source>
</evidence>
<organism evidence="7 8">
    <name type="scientific">bacterium (Candidatus Gribaldobacteria) CG10_big_fil_rev_8_21_14_0_10_41_12</name>
    <dbReference type="NCBI Taxonomy" id="2014277"/>
    <lineage>
        <taxon>Bacteria</taxon>
        <taxon>Candidatus Gribaldobacteria</taxon>
    </lineage>
</organism>